<reference evidence="3" key="1">
    <citation type="submission" date="2024-07" db="EMBL/GenBank/DDBJ databases">
        <authorList>
            <person name="Yu S.T."/>
        </authorList>
    </citation>
    <scope>NUCLEOTIDE SEQUENCE</scope>
    <source>
        <strain evidence="3">R08</strain>
    </source>
</reference>
<dbReference type="GO" id="GO:0071513">
    <property type="term" value="C:phosphopantothenoylcysteine decarboxylase complex"/>
    <property type="evidence" value="ECO:0007669"/>
    <property type="project" value="TreeGrafter"/>
</dbReference>
<dbReference type="PANTHER" id="PTHR14359">
    <property type="entry name" value="HOMO-OLIGOMERIC FLAVIN CONTAINING CYS DECARBOXYLASE FAMILY"/>
    <property type="match status" value="1"/>
</dbReference>
<dbReference type="GO" id="GO:0010181">
    <property type="term" value="F:FMN binding"/>
    <property type="evidence" value="ECO:0007669"/>
    <property type="project" value="TreeGrafter"/>
</dbReference>
<gene>
    <name evidence="3" type="ORF">AB5J58_48690</name>
</gene>
<evidence type="ECO:0000256" key="1">
    <source>
        <dbReference type="SAM" id="MobiDB-lite"/>
    </source>
</evidence>
<dbReference type="Pfam" id="PF02441">
    <property type="entry name" value="Flavoprotein"/>
    <property type="match status" value="1"/>
</dbReference>
<dbReference type="GO" id="GO:0004633">
    <property type="term" value="F:phosphopantothenoylcysteine decarboxylase activity"/>
    <property type="evidence" value="ECO:0007669"/>
    <property type="project" value="TreeGrafter"/>
</dbReference>
<dbReference type="InterPro" id="IPR003382">
    <property type="entry name" value="Flavoprotein"/>
</dbReference>
<name>A0AB39MRF2_9ACTN</name>
<evidence type="ECO:0000313" key="3">
    <source>
        <dbReference type="EMBL" id="XDQ07578.1"/>
    </source>
</evidence>
<dbReference type="PANTHER" id="PTHR14359:SF6">
    <property type="entry name" value="PHOSPHOPANTOTHENOYLCYSTEINE DECARBOXYLASE"/>
    <property type="match status" value="1"/>
</dbReference>
<dbReference type="InterPro" id="IPR036551">
    <property type="entry name" value="Flavin_trans-like"/>
</dbReference>
<feature type="domain" description="Flavoprotein" evidence="2">
    <location>
        <begin position="47"/>
        <end position="152"/>
    </location>
</feature>
<dbReference type="EMBL" id="CP163431">
    <property type="protein sequence ID" value="XDQ07578.1"/>
    <property type="molecule type" value="Genomic_DNA"/>
</dbReference>
<dbReference type="GO" id="GO:0015937">
    <property type="term" value="P:coenzyme A biosynthetic process"/>
    <property type="evidence" value="ECO:0007669"/>
    <property type="project" value="TreeGrafter"/>
</dbReference>
<sequence>MDKPEGELAFAAAGTTGRDAEPSQTASRVRGTDLGSSTCFPRTGARNLLLVATGSISVAYLPASLTWLRLTYPQICTRVVVTRSAERFVSREALSAITGNEVYLDTWPQGSRSEALHVEWGQWAHATVVFPATYHFVARLALGLADSPALLAVQCGRGFVGIAPALPPGGWESPAMAGHVAALRRRPRTVVADPLPARSWTTGRDDAWRTPPLGAVLTLVDSHRDQPPTPSATVNK</sequence>
<proteinExistence type="predicted"/>
<dbReference type="SUPFAM" id="SSF52507">
    <property type="entry name" value="Homo-oligomeric flavin-containing Cys decarboxylases, HFCD"/>
    <property type="match status" value="1"/>
</dbReference>
<dbReference type="Gene3D" id="3.40.50.1950">
    <property type="entry name" value="Flavin prenyltransferase-like"/>
    <property type="match status" value="1"/>
</dbReference>
<feature type="region of interest" description="Disordered" evidence="1">
    <location>
        <begin position="12"/>
        <end position="33"/>
    </location>
</feature>
<dbReference type="AlphaFoldDB" id="A0AB39MRF2"/>
<dbReference type="RefSeq" id="WP_369192349.1">
    <property type="nucleotide sequence ID" value="NZ_CP163431.1"/>
</dbReference>
<evidence type="ECO:0000259" key="2">
    <source>
        <dbReference type="Pfam" id="PF02441"/>
    </source>
</evidence>
<organism evidence="3">
    <name type="scientific">Streptomyces sp. R08</name>
    <dbReference type="NCBI Taxonomy" id="3238624"/>
    <lineage>
        <taxon>Bacteria</taxon>
        <taxon>Bacillati</taxon>
        <taxon>Actinomycetota</taxon>
        <taxon>Actinomycetes</taxon>
        <taxon>Kitasatosporales</taxon>
        <taxon>Streptomycetaceae</taxon>
        <taxon>Streptomyces</taxon>
    </lineage>
</organism>
<accession>A0AB39MRF2</accession>
<protein>
    <submittedName>
        <fullName evidence="3">Flavoprotein</fullName>
    </submittedName>
</protein>